<dbReference type="EMBL" id="BMUE01000020">
    <property type="protein sequence ID" value="GGW77135.1"/>
    <property type="molecule type" value="Genomic_DNA"/>
</dbReference>
<accession>A0A918JES0</accession>
<protein>
    <submittedName>
        <fullName evidence="2">Uncharacterized protein</fullName>
    </submittedName>
</protein>
<feature type="compositionally biased region" description="Polar residues" evidence="1">
    <location>
        <begin position="70"/>
        <end position="80"/>
    </location>
</feature>
<sequence>MAGFVALLVVVAAAAAARWTREEDADPLAGRPRVTDTRAGLTYGVPEGWRHDPVKDKGLIDAFTSQITSRTHGASTTSGGTVVAGPAGRPVPRADLRRTTESAARSNAGFFFPDRPATLEESRATLVDGRPAHTAVLRVPGDDGGARLEMTLVNVDGGHTSFLLGLVSGEPDAALTADLHDVVASTAVA</sequence>
<organism evidence="2 3">
    <name type="scientific">Streptomyces lucensis JCM 4490</name>
    <dbReference type="NCBI Taxonomy" id="1306176"/>
    <lineage>
        <taxon>Bacteria</taxon>
        <taxon>Bacillati</taxon>
        <taxon>Actinomycetota</taxon>
        <taxon>Actinomycetes</taxon>
        <taxon>Kitasatosporales</taxon>
        <taxon>Streptomycetaceae</taxon>
        <taxon>Streptomyces</taxon>
    </lineage>
</organism>
<evidence type="ECO:0000313" key="3">
    <source>
        <dbReference type="Proteomes" id="UP000620224"/>
    </source>
</evidence>
<evidence type="ECO:0000313" key="2">
    <source>
        <dbReference type="EMBL" id="GGW77135.1"/>
    </source>
</evidence>
<reference evidence="2" key="2">
    <citation type="submission" date="2020-09" db="EMBL/GenBank/DDBJ databases">
        <authorList>
            <person name="Sun Q."/>
            <person name="Ohkuma M."/>
        </authorList>
    </citation>
    <scope>NUCLEOTIDE SEQUENCE</scope>
    <source>
        <strain evidence="2">JCM 4490</strain>
    </source>
</reference>
<reference evidence="2" key="1">
    <citation type="journal article" date="2014" name="Int. J. Syst. Evol. Microbiol.">
        <title>Complete genome sequence of Corynebacterium casei LMG S-19264T (=DSM 44701T), isolated from a smear-ripened cheese.</title>
        <authorList>
            <consortium name="US DOE Joint Genome Institute (JGI-PGF)"/>
            <person name="Walter F."/>
            <person name="Albersmeier A."/>
            <person name="Kalinowski J."/>
            <person name="Ruckert C."/>
        </authorList>
    </citation>
    <scope>NUCLEOTIDE SEQUENCE</scope>
    <source>
        <strain evidence="2">JCM 4490</strain>
    </source>
</reference>
<gene>
    <name evidence="2" type="ORF">GCM10010503_63750</name>
</gene>
<evidence type="ECO:0000256" key="1">
    <source>
        <dbReference type="SAM" id="MobiDB-lite"/>
    </source>
</evidence>
<dbReference type="AlphaFoldDB" id="A0A918JES0"/>
<proteinExistence type="predicted"/>
<comment type="caution">
    <text evidence="2">The sequence shown here is derived from an EMBL/GenBank/DDBJ whole genome shotgun (WGS) entry which is preliminary data.</text>
</comment>
<dbReference type="Proteomes" id="UP000620224">
    <property type="component" value="Unassembled WGS sequence"/>
</dbReference>
<name>A0A918JES0_9ACTN</name>
<keyword evidence="3" id="KW-1185">Reference proteome</keyword>
<feature type="region of interest" description="Disordered" evidence="1">
    <location>
        <begin position="70"/>
        <end position="90"/>
    </location>
</feature>